<dbReference type="Proteomes" id="UP001365542">
    <property type="component" value="Unassembled WGS sequence"/>
</dbReference>
<feature type="transmembrane region" description="Helical" evidence="6">
    <location>
        <begin position="47"/>
        <end position="71"/>
    </location>
</feature>
<feature type="transmembrane region" description="Helical" evidence="6">
    <location>
        <begin position="210"/>
        <end position="236"/>
    </location>
</feature>
<evidence type="ECO:0000256" key="4">
    <source>
        <dbReference type="ARBA" id="ARBA00023136"/>
    </source>
</evidence>
<dbReference type="GO" id="GO:0016020">
    <property type="term" value="C:membrane"/>
    <property type="evidence" value="ECO:0007669"/>
    <property type="project" value="UniProtKB-SubCell"/>
</dbReference>
<feature type="transmembrane region" description="Helical" evidence="6">
    <location>
        <begin position="83"/>
        <end position="104"/>
    </location>
</feature>
<name>A0AAV9XRL9_9PEZI</name>
<dbReference type="InterPro" id="IPR049326">
    <property type="entry name" value="Rhodopsin_dom_fungi"/>
</dbReference>
<evidence type="ECO:0000256" key="3">
    <source>
        <dbReference type="ARBA" id="ARBA00022989"/>
    </source>
</evidence>
<feature type="transmembrane region" description="Helical" evidence="6">
    <location>
        <begin position="248"/>
        <end position="273"/>
    </location>
</feature>
<keyword evidence="4 6" id="KW-0472">Membrane</keyword>
<feature type="transmembrane region" description="Helical" evidence="6">
    <location>
        <begin position="124"/>
        <end position="145"/>
    </location>
</feature>
<keyword evidence="3 6" id="KW-1133">Transmembrane helix</keyword>
<accession>A0AAV9XRL9</accession>
<dbReference type="PANTHER" id="PTHR33048:SF47">
    <property type="entry name" value="INTEGRAL MEMBRANE PROTEIN-RELATED"/>
    <property type="match status" value="1"/>
</dbReference>
<dbReference type="PANTHER" id="PTHR33048">
    <property type="entry name" value="PTH11-LIKE INTEGRAL MEMBRANE PROTEIN (AFU_ORTHOLOGUE AFUA_5G11245)"/>
    <property type="match status" value="1"/>
</dbReference>
<dbReference type="AlphaFoldDB" id="A0AAV9XRL9"/>
<dbReference type="Pfam" id="PF20684">
    <property type="entry name" value="Fung_rhodopsin"/>
    <property type="match status" value="1"/>
</dbReference>
<feature type="transmembrane region" description="Helical" evidence="6">
    <location>
        <begin position="166"/>
        <end position="190"/>
    </location>
</feature>
<evidence type="ECO:0000313" key="8">
    <source>
        <dbReference type="EMBL" id="KAK6544678.1"/>
    </source>
</evidence>
<organism evidence="8 9">
    <name type="scientific">Orbilia ellipsospora</name>
    <dbReference type="NCBI Taxonomy" id="2528407"/>
    <lineage>
        <taxon>Eukaryota</taxon>
        <taxon>Fungi</taxon>
        <taxon>Dikarya</taxon>
        <taxon>Ascomycota</taxon>
        <taxon>Pezizomycotina</taxon>
        <taxon>Orbiliomycetes</taxon>
        <taxon>Orbiliales</taxon>
        <taxon>Orbiliaceae</taxon>
        <taxon>Orbilia</taxon>
    </lineage>
</organism>
<dbReference type="EMBL" id="JAVHJO010000001">
    <property type="protein sequence ID" value="KAK6544678.1"/>
    <property type="molecule type" value="Genomic_DNA"/>
</dbReference>
<evidence type="ECO:0000256" key="1">
    <source>
        <dbReference type="ARBA" id="ARBA00004141"/>
    </source>
</evidence>
<reference evidence="8 9" key="1">
    <citation type="submission" date="2019-10" db="EMBL/GenBank/DDBJ databases">
        <authorList>
            <person name="Palmer J.M."/>
        </authorList>
    </citation>
    <scope>NUCLEOTIDE SEQUENCE [LARGE SCALE GENOMIC DNA]</scope>
    <source>
        <strain evidence="8 9">TWF694</strain>
    </source>
</reference>
<evidence type="ECO:0000256" key="6">
    <source>
        <dbReference type="SAM" id="Phobius"/>
    </source>
</evidence>
<evidence type="ECO:0000313" key="9">
    <source>
        <dbReference type="Proteomes" id="UP001365542"/>
    </source>
</evidence>
<feature type="domain" description="Rhodopsin" evidence="7">
    <location>
        <begin position="68"/>
        <end position="310"/>
    </location>
</feature>
<sequence>MGGTPHLQNDQDRDYLRALFPYFKNLPADFQFPLAVQHDPPYIPPRNTFYCIVTAVVLCSITTIIVVMRLWVRTRRGFGTDDWLMLASFFFYCCFNVVNTYSLFGTGLGFHLTDNSIQDVHNYLVILYLYILFLWFTINLTRCSILHLFLRLSHLQSPGQVKYIRIVLAISYMFAPITVIACLLECGLPITNLFELRAYLDGTCVGPRTMGFYGPFIAVNVTLDALTFFPPILILFKIPLAPRKKFNLIFLLFLGVLTMVIGAVRLFVFYQWMLDSYDITWNATALALGGIIECSVANIIASLPALNQTFISYYHKMTRHETGARHQNFQMRTISLGVITSLFERAYVFNQPPKVSRYSSNATTLGNTEGGATVTSTSIGPKDSRDSKAIQEGITILEPTYASPGGGVSEESLPDQLHNFQQYFIGTTRIADEEMQADEAADEFSTVEMPRRAKVQFANMRRPSSPTISGAAHLHMA</sequence>
<protein>
    <recommendedName>
        <fullName evidence="7">Rhodopsin domain-containing protein</fullName>
    </recommendedName>
</protein>
<feature type="transmembrane region" description="Helical" evidence="6">
    <location>
        <begin position="285"/>
        <end position="306"/>
    </location>
</feature>
<evidence type="ECO:0000256" key="2">
    <source>
        <dbReference type="ARBA" id="ARBA00022692"/>
    </source>
</evidence>
<proteinExistence type="inferred from homology"/>
<gene>
    <name evidence="8" type="ORF">TWF694_001364</name>
</gene>
<keyword evidence="9" id="KW-1185">Reference proteome</keyword>
<keyword evidence="2 6" id="KW-0812">Transmembrane</keyword>
<comment type="caution">
    <text evidence="8">The sequence shown here is derived from an EMBL/GenBank/DDBJ whole genome shotgun (WGS) entry which is preliminary data.</text>
</comment>
<evidence type="ECO:0000256" key="5">
    <source>
        <dbReference type="ARBA" id="ARBA00038359"/>
    </source>
</evidence>
<dbReference type="InterPro" id="IPR052337">
    <property type="entry name" value="SAT4-like"/>
</dbReference>
<evidence type="ECO:0000259" key="7">
    <source>
        <dbReference type="Pfam" id="PF20684"/>
    </source>
</evidence>
<comment type="similarity">
    <text evidence="5">Belongs to the SAT4 family.</text>
</comment>
<comment type="subcellular location">
    <subcellularLocation>
        <location evidence="1">Membrane</location>
        <topology evidence="1">Multi-pass membrane protein</topology>
    </subcellularLocation>
</comment>